<keyword evidence="6" id="KW-1133">Transmembrane helix</keyword>
<proteinExistence type="predicted"/>
<dbReference type="GO" id="GO:0046872">
    <property type="term" value="F:metal ion binding"/>
    <property type="evidence" value="ECO:0007669"/>
    <property type="project" value="UniProtKB-KW"/>
</dbReference>
<evidence type="ECO:0000256" key="4">
    <source>
        <dbReference type="ARBA" id="ARBA00022723"/>
    </source>
</evidence>
<dbReference type="Gene3D" id="3.40.190.10">
    <property type="entry name" value="Periplasmic binding protein-like II"/>
    <property type="match status" value="1"/>
</dbReference>
<evidence type="ECO:0000256" key="9">
    <source>
        <dbReference type="ARBA" id="ARBA00023170"/>
    </source>
</evidence>
<evidence type="ECO:0000256" key="3">
    <source>
        <dbReference type="ARBA" id="ARBA00022692"/>
    </source>
</evidence>
<evidence type="ECO:0000313" key="14">
    <source>
        <dbReference type="EMBL" id="KAK1792166.1"/>
    </source>
</evidence>
<comment type="caution">
    <text evidence="14">The sequence shown here is derived from an EMBL/GenBank/DDBJ whole genome shotgun (WGS) entry which is preliminary data.</text>
</comment>
<name>A0AAD9DSA3_9TELE</name>
<gene>
    <name evidence="14" type="ORF">P4O66_012054</name>
</gene>
<evidence type="ECO:0000256" key="2">
    <source>
        <dbReference type="ARBA" id="ARBA00022448"/>
    </source>
</evidence>
<dbReference type="SUPFAM" id="SSF53850">
    <property type="entry name" value="Periplasmic binding protein-like II"/>
    <property type="match status" value="1"/>
</dbReference>
<dbReference type="SMART" id="SM00918">
    <property type="entry name" value="Lig_chan-Glu_bd"/>
    <property type="match status" value="1"/>
</dbReference>
<evidence type="ECO:0000256" key="8">
    <source>
        <dbReference type="ARBA" id="ARBA00023136"/>
    </source>
</evidence>
<dbReference type="InterPro" id="IPR019594">
    <property type="entry name" value="Glu/Gly-bd"/>
</dbReference>
<evidence type="ECO:0000256" key="11">
    <source>
        <dbReference type="ARBA" id="ARBA00023286"/>
    </source>
</evidence>
<keyword evidence="15" id="KW-1185">Reference proteome</keyword>
<keyword evidence="2" id="KW-0813">Transport</keyword>
<evidence type="ECO:0000256" key="5">
    <source>
        <dbReference type="ARBA" id="ARBA00022833"/>
    </source>
</evidence>
<dbReference type="GO" id="GO:0015276">
    <property type="term" value="F:ligand-gated monoatomic ion channel activity"/>
    <property type="evidence" value="ECO:0007669"/>
    <property type="project" value="InterPro"/>
</dbReference>
<evidence type="ECO:0000256" key="7">
    <source>
        <dbReference type="ARBA" id="ARBA00023065"/>
    </source>
</evidence>
<sequence length="94" mass="10599">MPNEVIVRDTEPYTKLGCRGFCIDILKKLSHYIKFSYDLDLVKNCKHGKLVGCVNNGMIGKVVCKRADMVIGSLTLNEECSEINDYSVPSWRQG</sequence>
<keyword evidence="12" id="KW-0407">Ion channel</keyword>
<keyword evidence="5" id="KW-0862">Zinc</keyword>
<reference evidence="14" key="1">
    <citation type="submission" date="2023-03" db="EMBL/GenBank/DDBJ databases">
        <title>Electrophorus voltai genome.</title>
        <authorList>
            <person name="Bian C."/>
        </authorList>
    </citation>
    <scope>NUCLEOTIDE SEQUENCE</scope>
    <source>
        <strain evidence="14">CB-2022</strain>
        <tissue evidence="14">Muscle</tissue>
    </source>
</reference>
<dbReference type="Proteomes" id="UP001239994">
    <property type="component" value="Unassembled WGS sequence"/>
</dbReference>
<keyword evidence="4" id="KW-0479">Metal-binding</keyword>
<evidence type="ECO:0000313" key="15">
    <source>
        <dbReference type="Proteomes" id="UP001239994"/>
    </source>
</evidence>
<keyword evidence="7" id="KW-0406">Ion transport</keyword>
<evidence type="ECO:0000256" key="10">
    <source>
        <dbReference type="ARBA" id="ARBA00023180"/>
    </source>
</evidence>
<accession>A0AAD9DSA3</accession>
<evidence type="ECO:0000256" key="6">
    <source>
        <dbReference type="ARBA" id="ARBA00022989"/>
    </source>
</evidence>
<evidence type="ECO:0000256" key="1">
    <source>
        <dbReference type="ARBA" id="ARBA00004141"/>
    </source>
</evidence>
<keyword evidence="3" id="KW-0812">Transmembrane</keyword>
<organism evidence="14 15">
    <name type="scientific">Electrophorus voltai</name>
    <dbReference type="NCBI Taxonomy" id="2609070"/>
    <lineage>
        <taxon>Eukaryota</taxon>
        <taxon>Metazoa</taxon>
        <taxon>Chordata</taxon>
        <taxon>Craniata</taxon>
        <taxon>Vertebrata</taxon>
        <taxon>Euteleostomi</taxon>
        <taxon>Actinopterygii</taxon>
        <taxon>Neopterygii</taxon>
        <taxon>Teleostei</taxon>
        <taxon>Ostariophysi</taxon>
        <taxon>Gymnotiformes</taxon>
        <taxon>Gymnotoidei</taxon>
        <taxon>Gymnotidae</taxon>
        <taxon>Electrophorus</taxon>
    </lineage>
</organism>
<keyword evidence="10" id="KW-0325">Glycoprotein</keyword>
<evidence type="ECO:0000259" key="13">
    <source>
        <dbReference type="SMART" id="SM00918"/>
    </source>
</evidence>
<feature type="domain" description="Ionotropic glutamate receptor L-glutamate and glycine-binding" evidence="13">
    <location>
        <begin position="3"/>
        <end position="64"/>
    </location>
</feature>
<keyword evidence="8" id="KW-0472">Membrane</keyword>
<dbReference type="AlphaFoldDB" id="A0AAD9DSA3"/>
<evidence type="ECO:0000256" key="12">
    <source>
        <dbReference type="ARBA" id="ARBA00023303"/>
    </source>
</evidence>
<protein>
    <recommendedName>
        <fullName evidence="13">Ionotropic glutamate receptor L-glutamate and glycine-binding domain-containing protein</fullName>
    </recommendedName>
</protein>
<dbReference type="GO" id="GO:0016020">
    <property type="term" value="C:membrane"/>
    <property type="evidence" value="ECO:0007669"/>
    <property type="project" value="UniProtKB-SubCell"/>
</dbReference>
<keyword evidence="11" id="KW-1071">Ligand-gated ion channel</keyword>
<dbReference type="Pfam" id="PF10613">
    <property type="entry name" value="Lig_chan-Glu_bd"/>
    <property type="match status" value="1"/>
</dbReference>
<dbReference type="FunFam" id="3.40.190.10:FF:000009">
    <property type="entry name" value="Putative glutamate receptor ionotropic NMDA 2B"/>
    <property type="match status" value="1"/>
</dbReference>
<dbReference type="EMBL" id="JAROKS010000019">
    <property type="protein sequence ID" value="KAK1792166.1"/>
    <property type="molecule type" value="Genomic_DNA"/>
</dbReference>
<comment type="subcellular location">
    <subcellularLocation>
        <location evidence="1">Membrane</location>
        <topology evidence="1">Multi-pass membrane protein</topology>
    </subcellularLocation>
</comment>
<keyword evidence="9" id="KW-0675">Receptor</keyword>